<proteinExistence type="predicted"/>
<gene>
    <name evidence="3" type="ORF">Tpal_2407</name>
</gene>
<feature type="domain" description="Alpha/beta hydrolase fold-5" evidence="2">
    <location>
        <begin position="77"/>
        <end position="240"/>
    </location>
</feature>
<dbReference type="OrthoDB" id="9780932at2"/>
<accession>A0A143YY49</accession>
<protein>
    <submittedName>
        <fullName evidence="3">Alpha/beta hydrolase fold-5</fullName>
    </submittedName>
</protein>
<dbReference type="EMBL" id="FJNE01000008">
    <property type="protein sequence ID" value="CZQ99704.1"/>
    <property type="molecule type" value="Genomic_DNA"/>
</dbReference>
<sequence>MDREKRKTGKRKWLKVSLLGIAGLLLVLILGFLWYVNDYSKATDAAVQAMTSDSAVAVTAEDGTTLFKPVDEDPTTGIIFYPGGKVDEKAYAPLLKRLAAQGYAVFLVSMPFHLAVFDSDAAEPIIAEQGQQIEKWYLSGHSLGGVMAAQFAAQQPDEIAGLIFLAAYPAVDLSGTSLAVLSLYGSDDGVLDLAAYNDAKKYMPDDYKQFVIMGGNHAQFGDYGRQAGDGVAAITAAEQQQAAVDEIVSFIGKQ</sequence>
<dbReference type="RefSeq" id="WP_087033956.1">
    <property type="nucleotide sequence ID" value="NZ_FJNE01000008.1"/>
</dbReference>
<evidence type="ECO:0000313" key="3">
    <source>
        <dbReference type="EMBL" id="CZQ99704.1"/>
    </source>
</evidence>
<evidence type="ECO:0000256" key="1">
    <source>
        <dbReference type="SAM" id="Phobius"/>
    </source>
</evidence>
<dbReference type="SUPFAM" id="SSF53474">
    <property type="entry name" value="alpha/beta-Hydrolases"/>
    <property type="match status" value="1"/>
</dbReference>
<dbReference type="STRING" id="140314.SAMN04488076_10732"/>
<keyword evidence="4" id="KW-1185">Reference proteome</keyword>
<reference evidence="3 4" key="1">
    <citation type="submission" date="2016-02" db="EMBL/GenBank/DDBJ databases">
        <authorList>
            <person name="Wen L."/>
            <person name="He K."/>
            <person name="Yang H."/>
        </authorList>
    </citation>
    <scope>NUCLEOTIDE SEQUENCE [LARGE SCALE GENOMIC DNA]</scope>
    <source>
        <strain evidence="3">Trichococcus palustris</strain>
    </source>
</reference>
<dbReference type="Proteomes" id="UP000242754">
    <property type="component" value="Unassembled WGS sequence"/>
</dbReference>
<dbReference type="InterPro" id="IPR029058">
    <property type="entry name" value="AB_hydrolase_fold"/>
</dbReference>
<keyword evidence="3" id="KW-0378">Hydrolase</keyword>
<feature type="transmembrane region" description="Helical" evidence="1">
    <location>
        <begin position="12"/>
        <end position="36"/>
    </location>
</feature>
<dbReference type="Gene3D" id="3.40.50.1820">
    <property type="entry name" value="alpha/beta hydrolase"/>
    <property type="match status" value="1"/>
</dbReference>
<keyword evidence="1" id="KW-1133">Transmembrane helix</keyword>
<organism evidence="3 4">
    <name type="scientific">Trichococcus palustris</name>
    <dbReference type="NCBI Taxonomy" id="140314"/>
    <lineage>
        <taxon>Bacteria</taxon>
        <taxon>Bacillati</taxon>
        <taxon>Bacillota</taxon>
        <taxon>Bacilli</taxon>
        <taxon>Lactobacillales</taxon>
        <taxon>Carnobacteriaceae</taxon>
        <taxon>Trichococcus</taxon>
    </lineage>
</organism>
<keyword evidence="1" id="KW-0812">Transmembrane</keyword>
<keyword evidence="1" id="KW-0472">Membrane</keyword>
<evidence type="ECO:0000259" key="2">
    <source>
        <dbReference type="Pfam" id="PF12695"/>
    </source>
</evidence>
<dbReference type="Pfam" id="PF12695">
    <property type="entry name" value="Abhydrolase_5"/>
    <property type="match status" value="1"/>
</dbReference>
<name>A0A143YY49_9LACT</name>
<dbReference type="AlphaFoldDB" id="A0A143YY49"/>
<dbReference type="InterPro" id="IPR029059">
    <property type="entry name" value="AB_hydrolase_5"/>
</dbReference>
<dbReference type="GO" id="GO:0016787">
    <property type="term" value="F:hydrolase activity"/>
    <property type="evidence" value="ECO:0007669"/>
    <property type="project" value="UniProtKB-KW"/>
</dbReference>
<evidence type="ECO:0000313" key="4">
    <source>
        <dbReference type="Proteomes" id="UP000242754"/>
    </source>
</evidence>